<evidence type="ECO:0000313" key="3">
    <source>
        <dbReference type="Proteomes" id="UP000053593"/>
    </source>
</evidence>
<keyword evidence="3" id="KW-1185">Reference proteome</keyword>
<keyword evidence="1" id="KW-1133">Transmembrane helix</keyword>
<feature type="transmembrane region" description="Helical" evidence="1">
    <location>
        <begin position="23"/>
        <end position="41"/>
    </location>
</feature>
<gene>
    <name evidence="2" type="ORF">GYMLUDRAFT_920955</name>
</gene>
<name>A0A0D0ATZ4_9AGAR</name>
<protein>
    <submittedName>
        <fullName evidence="2">Uncharacterized protein</fullName>
    </submittedName>
</protein>
<dbReference type="AlphaFoldDB" id="A0A0D0ATZ4"/>
<evidence type="ECO:0000313" key="2">
    <source>
        <dbReference type="EMBL" id="KIK53970.1"/>
    </source>
</evidence>
<organism evidence="2 3">
    <name type="scientific">Collybiopsis luxurians FD-317 M1</name>
    <dbReference type="NCBI Taxonomy" id="944289"/>
    <lineage>
        <taxon>Eukaryota</taxon>
        <taxon>Fungi</taxon>
        <taxon>Dikarya</taxon>
        <taxon>Basidiomycota</taxon>
        <taxon>Agaricomycotina</taxon>
        <taxon>Agaricomycetes</taxon>
        <taxon>Agaricomycetidae</taxon>
        <taxon>Agaricales</taxon>
        <taxon>Marasmiineae</taxon>
        <taxon>Omphalotaceae</taxon>
        <taxon>Collybiopsis</taxon>
        <taxon>Collybiopsis luxurians</taxon>
    </lineage>
</organism>
<proteinExistence type="predicted"/>
<keyword evidence="1" id="KW-0472">Membrane</keyword>
<evidence type="ECO:0000256" key="1">
    <source>
        <dbReference type="SAM" id="Phobius"/>
    </source>
</evidence>
<reference evidence="2 3" key="1">
    <citation type="submission" date="2014-04" db="EMBL/GenBank/DDBJ databases">
        <title>Evolutionary Origins and Diversification of the Mycorrhizal Mutualists.</title>
        <authorList>
            <consortium name="DOE Joint Genome Institute"/>
            <consortium name="Mycorrhizal Genomics Consortium"/>
            <person name="Kohler A."/>
            <person name="Kuo A."/>
            <person name="Nagy L.G."/>
            <person name="Floudas D."/>
            <person name="Copeland A."/>
            <person name="Barry K.W."/>
            <person name="Cichocki N."/>
            <person name="Veneault-Fourrey C."/>
            <person name="LaButti K."/>
            <person name="Lindquist E.A."/>
            <person name="Lipzen A."/>
            <person name="Lundell T."/>
            <person name="Morin E."/>
            <person name="Murat C."/>
            <person name="Riley R."/>
            <person name="Ohm R."/>
            <person name="Sun H."/>
            <person name="Tunlid A."/>
            <person name="Henrissat B."/>
            <person name="Grigoriev I.V."/>
            <person name="Hibbett D.S."/>
            <person name="Martin F."/>
        </authorList>
    </citation>
    <scope>NUCLEOTIDE SEQUENCE [LARGE SCALE GENOMIC DNA]</scope>
    <source>
        <strain evidence="2 3">FD-317 M1</strain>
    </source>
</reference>
<dbReference type="HOGENOM" id="CLU_2831446_0_0_1"/>
<dbReference type="EMBL" id="KN834821">
    <property type="protein sequence ID" value="KIK53970.1"/>
    <property type="molecule type" value="Genomic_DNA"/>
</dbReference>
<accession>A0A0D0ATZ4</accession>
<sequence>MPGLQALSSTASRTREELDDSQYFAQPLPFILAVGILAYSIPRKAQSNLTQGPVDPLFANGLRYRL</sequence>
<dbReference type="Proteomes" id="UP000053593">
    <property type="component" value="Unassembled WGS sequence"/>
</dbReference>
<keyword evidence="1" id="KW-0812">Transmembrane</keyword>